<keyword evidence="6" id="KW-0012">Acyltransferase</keyword>
<evidence type="ECO:0000256" key="1">
    <source>
        <dbReference type="ARBA" id="ARBA00022450"/>
    </source>
</evidence>
<dbReference type="InterPro" id="IPR036736">
    <property type="entry name" value="ACP-like_sf"/>
</dbReference>
<evidence type="ECO:0000313" key="9">
    <source>
        <dbReference type="EMBL" id="MBP2068791.1"/>
    </source>
</evidence>
<dbReference type="SMART" id="SM00822">
    <property type="entry name" value="PKS_KR"/>
    <property type="match status" value="2"/>
</dbReference>
<dbReference type="PROSITE" id="PS50075">
    <property type="entry name" value="CARRIER"/>
    <property type="match status" value="2"/>
</dbReference>
<keyword evidence="10" id="KW-1185">Reference proteome</keyword>
<dbReference type="Gene3D" id="1.10.1200.10">
    <property type="entry name" value="ACP-like"/>
    <property type="match status" value="2"/>
</dbReference>
<dbReference type="InterPro" id="IPR016035">
    <property type="entry name" value="Acyl_Trfase/lysoPLipase"/>
</dbReference>
<dbReference type="InterPro" id="IPR016039">
    <property type="entry name" value="Thiolase-like"/>
</dbReference>
<dbReference type="Gene3D" id="3.40.50.720">
    <property type="entry name" value="NAD(P)-binding Rossmann-like Domain"/>
    <property type="match status" value="2"/>
</dbReference>
<dbReference type="SMART" id="SM01294">
    <property type="entry name" value="PKS_PP_betabranch"/>
    <property type="match status" value="2"/>
</dbReference>
<name>A0ABS4NBL5_9ACTN</name>
<gene>
    <name evidence="9" type="ORF">J2Z30_009873</name>
</gene>
<evidence type="ECO:0000256" key="6">
    <source>
        <dbReference type="ARBA" id="ARBA00023315"/>
    </source>
</evidence>
<dbReference type="EMBL" id="JAGGLR010000055">
    <property type="protein sequence ID" value="MBP2068791.1"/>
    <property type="molecule type" value="Genomic_DNA"/>
</dbReference>
<dbReference type="Gene3D" id="3.40.47.10">
    <property type="match status" value="1"/>
</dbReference>
<dbReference type="InterPro" id="IPR009081">
    <property type="entry name" value="PP-bd_ACP"/>
</dbReference>
<dbReference type="Pfam" id="PF00698">
    <property type="entry name" value="Acyl_transf_1"/>
    <property type="match status" value="1"/>
</dbReference>
<dbReference type="InterPro" id="IPR013968">
    <property type="entry name" value="PKS_KR"/>
</dbReference>
<dbReference type="InterPro" id="IPR014030">
    <property type="entry name" value="Ketoacyl_synth_N"/>
</dbReference>
<dbReference type="PANTHER" id="PTHR43775">
    <property type="entry name" value="FATTY ACID SYNTHASE"/>
    <property type="match status" value="1"/>
</dbReference>
<feature type="domain" description="Carrier" evidence="7">
    <location>
        <begin position="556"/>
        <end position="631"/>
    </location>
</feature>
<dbReference type="PANTHER" id="PTHR43775:SF51">
    <property type="entry name" value="INACTIVE PHENOLPHTHIOCEROL SYNTHESIS POLYKETIDE SYNTHASE TYPE I PKS1-RELATED"/>
    <property type="match status" value="1"/>
</dbReference>
<evidence type="ECO:0000313" key="10">
    <source>
        <dbReference type="Proteomes" id="UP000756710"/>
    </source>
</evidence>
<dbReference type="InterPro" id="IPR014043">
    <property type="entry name" value="Acyl_transferase_dom"/>
</dbReference>
<dbReference type="InterPro" id="IPR057326">
    <property type="entry name" value="KR_dom"/>
</dbReference>
<dbReference type="PROSITE" id="PS52004">
    <property type="entry name" value="KS3_2"/>
    <property type="match status" value="1"/>
</dbReference>
<dbReference type="InterPro" id="IPR006162">
    <property type="entry name" value="Ppantetheine_attach_site"/>
</dbReference>
<dbReference type="InterPro" id="IPR041618">
    <property type="entry name" value="PKS_DE"/>
</dbReference>
<evidence type="ECO:0000256" key="3">
    <source>
        <dbReference type="ARBA" id="ARBA00022679"/>
    </source>
</evidence>
<proteinExistence type="predicted"/>
<dbReference type="Pfam" id="PF16197">
    <property type="entry name" value="KAsynt_C_assoc"/>
    <property type="match status" value="1"/>
</dbReference>
<dbReference type="InterPro" id="IPR018201">
    <property type="entry name" value="Ketoacyl_synth_AS"/>
</dbReference>
<feature type="domain" description="Ketosynthase family 3 (KS3)" evidence="8">
    <location>
        <begin position="651"/>
        <end position="1077"/>
    </location>
</feature>
<keyword evidence="3 9" id="KW-0808">Transferase</keyword>
<dbReference type="RefSeq" id="WP_209469187.1">
    <property type="nucleotide sequence ID" value="NZ_JAGGLR010000055.1"/>
</dbReference>
<dbReference type="Pfam" id="PF00550">
    <property type="entry name" value="PP-binding"/>
    <property type="match status" value="2"/>
</dbReference>
<evidence type="ECO:0000259" key="8">
    <source>
        <dbReference type="PROSITE" id="PS52004"/>
    </source>
</evidence>
<dbReference type="Gene3D" id="6.10.140.1830">
    <property type="match status" value="2"/>
</dbReference>
<dbReference type="Gene3D" id="3.30.70.3290">
    <property type="match status" value="1"/>
</dbReference>
<feature type="domain" description="Carrier" evidence="7">
    <location>
        <begin position="2120"/>
        <end position="2195"/>
    </location>
</feature>
<evidence type="ECO:0000256" key="2">
    <source>
        <dbReference type="ARBA" id="ARBA00022553"/>
    </source>
</evidence>
<keyword evidence="5" id="KW-0511">Multifunctional enzyme</keyword>
<dbReference type="InterPro" id="IPR014031">
    <property type="entry name" value="Ketoacyl_synth_C"/>
</dbReference>
<dbReference type="GO" id="GO:0016740">
    <property type="term" value="F:transferase activity"/>
    <property type="evidence" value="ECO:0007669"/>
    <property type="project" value="UniProtKB-KW"/>
</dbReference>
<evidence type="ECO:0000259" key="7">
    <source>
        <dbReference type="PROSITE" id="PS50075"/>
    </source>
</evidence>
<dbReference type="Pfam" id="PF08659">
    <property type="entry name" value="KR"/>
    <property type="match status" value="2"/>
</dbReference>
<accession>A0ABS4NBL5</accession>
<dbReference type="SMART" id="SM00825">
    <property type="entry name" value="PKS_KS"/>
    <property type="match status" value="1"/>
</dbReference>
<evidence type="ECO:0000256" key="5">
    <source>
        <dbReference type="ARBA" id="ARBA00023268"/>
    </source>
</evidence>
<dbReference type="SMART" id="SM00827">
    <property type="entry name" value="PKS_AT"/>
    <property type="match status" value="1"/>
</dbReference>
<dbReference type="PROSITE" id="PS00012">
    <property type="entry name" value="PHOSPHOPANTETHEINE"/>
    <property type="match status" value="1"/>
</dbReference>
<dbReference type="Proteomes" id="UP000756710">
    <property type="component" value="Unassembled WGS sequence"/>
</dbReference>
<dbReference type="SUPFAM" id="SSF55048">
    <property type="entry name" value="Probable ACP-binding domain of malonyl-CoA ACP transacylase"/>
    <property type="match status" value="1"/>
</dbReference>
<dbReference type="InterPro" id="IPR032821">
    <property type="entry name" value="PKS_assoc"/>
</dbReference>
<reference evidence="9 10" key="1">
    <citation type="submission" date="2021-03" db="EMBL/GenBank/DDBJ databases">
        <title>Genomic Encyclopedia of Type Strains, Phase IV (KMG-IV): sequencing the most valuable type-strain genomes for metagenomic binning, comparative biology and taxonomic classification.</title>
        <authorList>
            <person name="Goeker M."/>
        </authorList>
    </citation>
    <scope>NUCLEOTIDE SEQUENCE [LARGE SCALE GENOMIC DNA]</scope>
    <source>
        <strain evidence="9 10">DSM 41954</strain>
    </source>
</reference>
<sequence length="2275" mass="235474">GGSGAVDSVDARFWDAVEREDLEALAEALDVDGGGSLGELLPALSSYRRQQRDWATVDGWRYRVSWKPVPEVAAGSLSGTWLLAVPASLADSELTGTITQGLEKSGARVVPVAVDADADRDGLAEALMGALGDESEASVLSLLALDEEPSAGEPAVAAGLALTLRLVQAAAGLDAGLRLWCASRGAVSVGRSDRLVSAAQAQTWGLGRVAALEHPQIWGGLVDLPGTLDERAVSRLAGVLSAERGEDEAAVRGSGVFGRRLVRAASMGGEAWRPSGSVLITGGTGALGAQVARWAVREGAEHVVLTSRRGLAAEGAAELRAELAGLGAEVTVAACDAADRDALAEVLTGIPERFPLRGVVHAAGVLDDGVLDGLTVDQLARVLGAKVEGARLLHELTADLELDAFVLFSSFAGVVGGAGQGAYAAANAYLDALAVARRGAGLAGTAVAWGPWAESGMAASGRAGERVRGGAVSAMAPALAVDVLSWAVGQEEASLVVADVDWERLAPSLAAARGGALVSDIPEAHRHLTTGDDGVGAEASTFAGKLAGLSAAERNAAVLELVRGHAASVLGHASADSIEPGRAFRDLGFDSLTAVELRNRLDLATGLRLPATLVFDYPTAAELADYLDAEAFGTTQPALDAIEPSAVAVDHDPIAIVAMSCHFPGDVHTPEDLWRLVADGGDAISGFPADRGWDLDGLYDPDPERLGTSYAREGGFLYGAPEFDARFFGISPREALAMDPQQRLLLETSWEAFERAGIAPESLRGARAGVFVGTNGQDYAGLWVDAQGDLEGHLGTGSAASVVSGRISYTFGLEGPAVTVDTACSSSLVALHLAVQALRQGECDLALAGGVSVMSTPGAFVEFSRQRGLAPDGRCKPFADAADGTGWSEGVGMLLVERLSDARKNGHPVLAIVRGSAINQDGASNGLTAPNGPSQQRVIRQALASAGLSAADVDVVEAHGTGTTLGDPIEAQALLATYGQGRPEGQPLWLGAIKSNIGHTQAAAGVAGVIKMVMAMREGVLPEILHLDEPSREVDWSAGEVRPLTEATAWPETGRPRRAGVSSFGLSGTNAHTIVEQAPAAEEPAAPDTVAPAPEAVEPTAVVPWLVSAKSQEALRAQAERLAAHVSARSDLGVLDVGCSLASRSAFEHRAVVVGEDRETLLRGLESVAGRGIASGVVQGQAVPGGKTAFMFSGQGAQRPGMGRELYEAFPVFARALDEVCAYLDVLLDRPLRDVMFAAEGSADAELLDRTAFTQPALFAVEVALFRLLEHWGVTPDVLIGHSVGEIAAAHVAGVFSLEDACTLIAARGRLMQALPEGGAMVAIQASEEEVAASLAGREHEMSIAAVNGPSAVVIAGQTQAVQEVADTWKAKGTKTRRLRVSHAFHSCLMDSMLDAFGHVVREVSFEPPTMALVSNVTGGLVSEAETYSPDYWVRHVREAVRFADGVRSLKALGVTRFLEVGPDGVLTAMAQDCLAESAEDASTAMLVPVLRKERPEAGALMTALAELHAHGATVNWEPVFAGRGGGKVELPTYAFQRERFWPETSIAGGGRDAGSTGADSVDARFWEAVEREDLEALAEALDIDGNAPLSAVLPALSAYHRSNREQSTIDGWRYRVSWKPVGDVAGGSLSGTWLVVVPASCAGDELVAGVVSGLERHGAGVVSLTVDEGDLDAEALAERLRKTVADAPDLGGVLSLLALDEEPCPGRPALSNGFASTLTLVQALAGADVEALLWCASRGAVSVGRSDRLAGVVQSQVWGLGRVVGLEHSAVWGGLVDLPEVLDDRAVGRLTGVLSGGGDGEDQVAVRGSGVFVRRLVRAEAGAGVGEGTERSWRVGGSVLVTGGTGALGARIARWVAGQGAEHLVLTSRRGLDAPGASELREELEALGVRVTVAACDVADREQLAAVLDTVPEEFPLRAVFHAAGVEQAAELAGMSLADAASVVSGKAAGAGHLDALLGDRELDAFVVFSSIAGVWGSGGQAAYGAANAYLDALVEDRRARGLAGTAVAWGPWGESGMAAGDGGDQLARRGLPAMAPGLAMAALRGAVAGDDGVVTVADVDWERFAPAFTIGRSSPLLGDLPEVVSALERARAAEESHAEGGSRLRERLLALAPGERERAVLDLVRGHAAAVLGFSGMEGVESDRAFKELGFDSLTAVEFRNRLNADTGLRLPTTLVFDYPNARALAEHVRAGVLPDEGTSATPLIADLEKLEASLSTAEPDNAERMAIASRLQVLLAKLNGGEGGATEAESITHRLDEASDDDLFDFIENELS</sequence>
<dbReference type="Pfam" id="PF02801">
    <property type="entry name" value="Ketoacyl-synt_C"/>
    <property type="match status" value="1"/>
</dbReference>
<evidence type="ECO:0000256" key="4">
    <source>
        <dbReference type="ARBA" id="ARBA00023194"/>
    </source>
</evidence>
<dbReference type="SUPFAM" id="SSF53901">
    <property type="entry name" value="Thiolase-like"/>
    <property type="match status" value="1"/>
</dbReference>
<protein>
    <submittedName>
        <fullName evidence="9">Acyl transferase domain-containing protein/acyl carrier protein</fullName>
    </submittedName>
</protein>
<comment type="caution">
    <text evidence="9">The sequence shown here is derived from an EMBL/GenBank/DDBJ whole genome shotgun (WGS) entry which is preliminary data.</text>
</comment>
<dbReference type="InterPro" id="IPR016036">
    <property type="entry name" value="Malonyl_transacylase_ACP-bd"/>
</dbReference>
<dbReference type="NCBIfam" id="NF045894">
    <property type="entry name" value="PKS_plus_SDR"/>
    <property type="match status" value="1"/>
</dbReference>
<keyword evidence="4" id="KW-0045">Antibiotic biosynthesis</keyword>
<dbReference type="InterPro" id="IPR036291">
    <property type="entry name" value="NAD(P)-bd_dom_sf"/>
</dbReference>
<dbReference type="SUPFAM" id="SSF47336">
    <property type="entry name" value="ACP-like"/>
    <property type="match status" value="2"/>
</dbReference>
<dbReference type="InterPro" id="IPR001227">
    <property type="entry name" value="Ac_transferase_dom_sf"/>
</dbReference>
<organism evidence="9 10">
    <name type="scientific">Streptomyces iranensis</name>
    <dbReference type="NCBI Taxonomy" id="576784"/>
    <lineage>
        <taxon>Bacteria</taxon>
        <taxon>Bacillati</taxon>
        <taxon>Actinomycetota</taxon>
        <taxon>Actinomycetes</taxon>
        <taxon>Kitasatosporales</taxon>
        <taxon>Streptomycetaceae</taxon>
        <taxon>Streptomyces</taxon>
        <taxon>Streptomyces violaceusniger group</taxon>
    </lineage>
</organism>
<keyword evidence="1" id="KW-0596">Phosphopantetheine</keyword>
<dbReference type="InterPro" id="IPR020806">
    <property type="entry name" value="PKS_PP-bd"/>
</dbReference>
<feature type="non-terminal residue" evidence="9">
    <location>
        <position position="1"/>
    </location>
</feature>
<dbReference type="Gene3D" id="3.40.50.11460">
    <property type="match status" value="1"/>
</dbReference>
<dbReference type="Pfam" id="PF00109">
    <property type="entry name" value="ketoacyl-synt"/>
    <property type="match status" value="1"/>
</dbReference>
<keyword evidence="2" id="KW-0597">Phosphoprotein</keyword>
<dbReference type="Gene3D" id="3.40.366.10">
    <property type="entry name" value="Malonyl-Coenzyme A Acyl Carrier Protein, domain 2"/>
    <property type="match status" value="1"/>
</dbReference>
<dbReference type="CDD" id="cd00833">
    <property type="entry name" value="PKS"/>
    <property type="match status" value="1"/>
</dbReference>
<dbReference type="InterPro" id="IPR050091">
    <property type="entry name" value="PKS_NRPS_Biosynth_Enz"/>
</dbReference>
<dbReference type="Pfam" id="PF18369">
    <property type="entry name" value="PKS_DE"/>
    <property type="match status" value="2"/>
</dbReference>
<dbReference type="SMART" id="SM00823">
    <property type="entry name" value="PKS_PP"/>
    <property type="match status" value="2"/>
</dbReference>
<dbReference type="InterPro" id="IPR020841">
    <property type="entry name" value="PKS_Beta-ketoAc_synthase_dom"/>
</dbReference>
<dbReference type="SUPFAM" id="SSF52151">
    <property type="entry name" value="FabD/lysophospholipase-like"/>
    <property type="match status" value="1"/>
</dbReference>
<dbReference type="PROSITE" id="PS00606">
    <property type="entry name" value="KS3_1"/>
    <property type="match status" value="1"/>
</dbReference>
<dbReference type="CDD" id="cd08952">
    <property type="entry name" value="KR_1_SDR_x"/>
    <property type="match status" value="2"/>
</dbReference>
<dbReference type="SUPFAM" id="SSF51735">
    <property type="entry name" value="NAD(P)-binding Rossmann-fold domains"/>
    <property type="match status" value="4"/>
</dbReference>